<gene>
    <name evidence="5" type="ORF">GRG538_LOCUS25130</name>
    <name evidence="7" type="ORF">HFQ381_LOCUS25440</name>
    <name evidence="4" type="ORF">LUA448_LOCUS30154</name>
    <name evidence="8" type="ORF">QYT958_LOCUS9550</name>
    <name evidence="3" type="ORF">TIS948_LOCUS18241</name>
    <name evidence="6" type="ORF">UJA718_LOCUS16736</name>
</gene>
<keyword evidence="10" id="KW-1185">Reference proteome</keyword>
<feature type="compositionally biased region" description="Low complexity" evidence="1">
    <location>
        <begin position="228"/>
        <end position="250"/>
    </location>
</feature>
<evidence type="ECO:0000313" key="10">
    <source>
        <dbReference type="Proteomes" id="UP000663873"/>
    </source>
</evidence>
<dbReference type="Proteomes" id="UP000663833">
    <property type="component" value="Unassembled WGS sequence"/>
</dbReference>
<feature type="region of interest" description="Disordered" evidence="1">
    <location>
        <begin position="220"/>
        <end position="250"/>
    </location>
</feature>
<dbReference type="Proteomes" id="UP000663848">
    <property type="component" value="Unassembled WGS sequence"/>
</dbReference>
<proteinExistence type="predicted"/>
<dbReference type="EMBL" id="CAJNYT010004271">
    <property type="protein sequence ID" value="CAF3649636.1"/>
    <property type="molecule type" value="Genomic_DNA"/>
</dbReference>
<dbReference type="Proteomes" id="UP000663851">
    <property type="component" value="Unassembled WGS sequence"/>
</dbReference>
<dbReference type="EMBL" id="CAJOBP010002626">
    <property type="protein sequence ID" value="CAF4365535.1"/>
    <property type="molecule type" value="Genomic_DNA"/>
</dbReference>
<evidence type="ECO:0000313" key="4">
    <source>
        <dbReference type="EMBL" id="CAF3595419.1"/>
    </source>
</evidence>
<dbReference type="Proteomes" id="UP000663873">
    <property type="component" value="Unassembled WGS sequence"/>
</dbReference>
<protein>
    <submittedName>
        <fullName evidence="3">Uncharacterized protein</fullName>
    </submittedName>
</protein>
<keyword evidence="2" id="KW-0812">Transmembrane</keyword>
<evidence type="ECO:0000313" key="9">
    <source>
        <dbReference type="Proteomes" id="UP000663825"/>
    </source>
</evidence>
<organism evidence="3 9">
    <name type="scientific">Rotaria socialis</name>
    <dbReference type="NCBI Taxonomy" id="392032"/>
    <lineage>
        <taxon>Eukaryota</taxon>
        <taxon>Metazoa</taxon>
        <taxon>Spiralia</taxon>
        <taxon>Gnathifera</taxon>
        <taxon>Rotifera</taxon>
        <taxon>Eurotatoria</taxon>
        <taxon>Bdelloidea</taxon>
        <taxon>Philodinida</taxon>
        <taxon>Philodinidae</taxon>
        <taxon>Rotaria</taxon>
    </lineage>
</organism>
<dbReference type="EMBL" id="CAJNXB010003167">
    <property type="protein sequence ID" value="CAF3299737.1"/>
    <property type="molecule type" value="Genomic_DNA"/>
</dbReference>
<comment type="caution">
    <text evidence="3">The sequence shown here is derived from an EMBL/GenBank/DDBJ whole genome shotgun (WGS) entry which is preliminary data.</text>
</comment>
<evidence type="ECO:0000256" key="1">
    <source>
        <dbReference type="SAM" id="MobiDB-lite"/>
    </source>
</evidence>
<dbReference type="Proteomes" id="UP000663825">
    <property type="component" value="Unassembled WGS sequence"/>
</dbReference>
<evidence type="ECO:0000313" key="8">
    <source>
        <dbReference type="EMBL" id="CAF4569694.1"/>
    </source>
</evidence>
<keyword evidence="2" id="KW-0472">Membrane</keyword>
<accession>A0A817T0V6</accession>
<sequence>MYSGPNIAKPSGGAARTTLPVIGAIVCGGLLLLLLAATIILALIPIYLASKSVTLNTNSKSSLVTTYLNTDAGSGRRRRDTDNGGNIGSYAGGKFDTTSNTMVQEKFKNILLSNKKVSDILSFACLVVNINAKKRRYAFAKRATTTVIACSFYIQYISSCISTSCQTGAGTACTSLLQNGLTPSKFDFSNINILKSDGSLWITINRLRFTGFQFPPQILPGRGGGGNPTTRPTVPLVPTTTSPTPTSNTG</sequence>
<dbReference type="Proteomes" id="UP000663872">
    <property type="component" value="Unassembled WGS sequence"/>
</dbReference>
<reference evidence="3" key="1">
    <citation type="submission" date="2021-02" db="EMBL/GenBank/DDBJ databases">
        <authorList>
            <person name="Nowell W R."/>
        </authorList>
    </citation>
    <scope>NUCLEOTIDE SEQUENCE</scope>
</reference>
<evidence type="ECO:0000256" key="2">
    <source>
        <dbReference type="SAM" id="Phobius"/>
    </source>
</evidence>
<name>A0A817T0V6_9BILA</name>
<dbReference type="AlphaFoldDB" id="A0A817T0V6"/>
<dbReference type="EMBL" id="CAJNYD010004381">
    <property type="protein sequence ID" value="CAF3595419.1"/>
    <property type="molecule type" value="Genomic_DNA"/>
</dbReference>
<dbReference type="OrthoDB" id="10561039at2759"/>
<dbReference type="EMBL" id="CAJOBO010002852">
    <property type="protein sequence ID" value="CAF4471012.1"/>
    <property type="molecule type" value="Genomic_DNA"/>
</dbReference>
<feature type="transmembrane region" description="Helical" evidence="2">
    <location>
        <begin position="21"/>
        <end position="48"/>
    </location>
</feature>
<evidence type="ECO:0000313" key="3">
    <source>
        <dbReference type="EMBL" id="CAF3299737.1"/>
    </source>
</evidence>
<keyword evidence="2" id="KW-1133">Transmembrane helix</keyword>
<evidence type="ECO:0000313" key="7">
    <source>
        <dbReference type="EMBL" id="CAF4471012.1"/>
    </source>
</evidence>
<evidence type="ECO:0000313" key="6">
    <source>
        <dbReference type="EMBL" id="CAF4365535.1"/>
    </source>
</evidence>
<dbReference type="EMBL" id="CAJOBR010001017">
    <property type="protein sequence ID" value="CAF4569694.1"/>
    <property type="molecule type" value="Genomic_DNA"/>
</dbReference>
<evidence type="ECO:0000313" key="5">
    <source>
        <dbReference type="EMBL" id="CAF3649636.1"/>
    </source>
</evidence>